<dbReference type="EMBL" id="LMCB01000011">
    <property type="protein sequence ID" value="KZL20118.1"/>
    <property type="molecule type" value="Genomic_DNA"/>
</dbReference>
<comment type="caution">
    <text evidence="6">The sequence shown here is derived from an EMBL/GenBank/DDBJ whole genome shotgun (WGS) entry which is preliminary data.</text>
</comment>
<dbReference type="Pfam" id="PF04588">
    <property type="entry name" value="HIG_1_N"/>
    <property type="match status" value="1"/>
</dbReference>
<reference evidence="6 7" key="1">
    <citation type="journal article" date="2016" name="Front. Microbiol.">
        <title>Comparative Genomic Analysis Reveals a Diverse Repertoire of Genes Involved in Prokaryote-Eukaryote Interactions within the Pseudovibrio Genus.</title>
        <authorList>
            <person name="Romano S."/>
            <person name="Fernandez-Guerra A."/>
            <person name="Reen F.J."/>
            <person name="Glockner F.O."/>
            <person name="Crowley S.P."/>
            <person name="O'Sullivan O."/>
            <person name="Cotter P.D."/>
            <person name="Adams C."/>
            <person name="Dobson A.D."/>
            <person name="O'Gara F."/>
        </authorList>
    </citation>
    <scope>NUCLEOTIDE SEQUENCE [LARGE SCALE GENOMIC DNA]</scope>
    <source>
        <strain evidence="6 7">Ad2</strain>
    </source>
</reference>
<keyword evidence="3 4" id="KW-0472">Membrane</keyword>
<name>A0A165ZPG7_9HYPH</name>
<feature type="domain" description="HIG1" evidence="5">
    <location>
        <begin position="1"/>
        <end position="64"/>
    </location>
</feature>
<dbReference type="InterPro" id="IPR007667">
    <property type="entry name" value="Hypoxia_induced_domain"/>
</dbReference>
<dbReference type="Gene3D" id="6.10.140.1320">
    <property type="match status" value="1"/>
</dbReference>
<evidence type="ECO:0000259" key="5">
    <source>
        <dbReference type="PROSITE" id="PS51503"/>
    </source>
</evidence>
<evidence type="ECO:0000256" key="3">
    <source>
        <dbReference type="ARBA" id="ARBA00023136"/>
    </source>
</evidence>
<evidence type="ECO:0000313" key="7">
    <source>
        <dbReference type="Proteomes" id="UP000076577"/>
    </source>
</evidence>
<evidence type="ECO:0000313" key="6">
    <source>
        <dbReference type="EMBL" id="KZL20118.1"/>
    </source>
</evidence>
<dbReference type="Proteomes" id="UP000076577">
    <property type="component" value="Unassembled WGS sequence"/>
</dbReference>
<feature type="transmembrane region" description="Helical" evidence="4">
    <location>
        <begin position="6"/>
        <end position="28"/>
    </location>
</feature>
<keyword evidence="7" id="KW-1185">Reference proteome</keyword>
<accession>A0A165ZPG7</accession>
<dbReference type="RefSeq" id="WP_068004749.1">
    <property type="nucleotide sequence ID" value="NZ_FOFM01000002.1"/>
</dbReference>
<feature type="transmembrane region" description="Helical" evidence="4">
    <location>
        <begin position="40"/>
        <end position="61"/>
    </location>
</feature>
<keyword evidence="2 4" id="KW-1133">Transmembrane helix</keyword>
<dbReference type="NCBIfam" id="NF033233">
    <property type="entry name" value="twin_helix"/>
    <property type="match status" value="1"/>
</dbReference>
<evidence type="ECO:0000256" key="2">
    <source>
        <dbReference type="ARBA" id="ARBA00022989"/>
    </source>
</evidence>
<keyword evidence="1 4" id="KW-0812">Transmembrane</keyword>
<sequence>MSGIVATLVPIALFAVALVLGLGLWNMMRGGDPNRSQKLMRYRVILQFAAIILIMISVYLASTS</sequence>
<dbReference type="STRING" id="989403.SAMN05421798_102232"/>
<organism evidence="6 7">
    <name type="scientific">Pseudovibrio axinellae</name>
    <dbReference type="NCBI Taxonomy" id="989403"/>
    <lineage>
        <taxon>Bacteria</taxon>
        <taxon>Pseudomonadati</taxon>
        <taxon>Pseudomonadota</taxon>
        <taxon>Alphaproteobacteria</taxon>
        <taxon>Hyphomicrobiales</taxon>
        <taxon>Stappiaceae</taxon>
        <taxon>Pseudovibrio</taxon>
    </lineage>
</organism>
<dbReference type="PATRIC" id="fig|989403.3.peg.1705"/>
<dbReference type="AlphaFoldDB" id="A0A165ZPG7"/>
<gene>
    <name evidence="6" type="ORF">PsAD2_01605</name>
</gene>
<protein>
    <recommendedName>
        <fullName evidence="5">HIG1 domain-containing protein</fullName>
    </recommendedName>
</protein>
<proteinExistence type="predicted"/>
<dbReference type="OrthoDB" id="7284889at2"/>
<evidence type="ECO:0000256" key="4">
    <source>
        <dbReference type="SAM" id="Phobius"/>
    </source>
</evidence>
<evidence type="ECO:0000256" key="1">
    <source>
        <dbReference type="ARBA" id="ARBA00022692"/>
    </source>
</evidence>
<dbReference type="PROSITE" id="PS51503">
    <property type="entry name" value="HIG1"/>
    <property type="match status" value="1"/>
</dbReference>